<reference evidence="1" key="1">
    <citation type="submission" date="2022-11" db="EMBL/GenBank/DDBJ databases">
        <authorList>
            <person name="Petersen C."/>
        </authorList>
    </citation>
    <scope>NUCLEOTIDE SEQUENCE</scope>
    <source>
        <strain evidence="1">IBT 26290</strain>
    </source>
</reference>
<dbReference type="RefSeq" id="XP_056543825.1">
    <property type="nucleotide sequence ID" value="XM_056688270.1"/>
</dbReference>
<dbReference type="OrthoDB" id="5396831at2759"/>
<organism evidence="1 2">
    <name type="scientific">Penicillium canariense</name>
    <dbReference type="NCBI Taxonomy" id="189055"/>
    <lineage>
        <taxon>Eukaryota</taxon>
        <taxon>Fungi</taxon>
        <taxon>Dikarya</taxon>
        <taxon>Ascomycota</taxon>
        <taxon>Pezizomycotina</taxon>
        <taxon>Eurotiomycetes</taxon>
        <taxon>Eurotiomycetidae</taxon>
        <taxon>Eurotiales</taxon>
        <taxon>Aspergillaceae</taxon>
        <taxon>Penicillium</taxon>
    </lineage>
</organism>
<evidence type="ECO:0000313" key="2">
    <source>
        <dbReference type="Proteomes" id="UP001149163"/>
    </source>
</evidence>
<reference evidence="1" key="2">
    <citation type="journal article" date="2023" name="IMA Fungus">
        <title>Comparative genomic study of the Penicillium genus elucidates a diverse pangenome and 15 lateral gene transfer events.</title>
        <authorList>
            <person name="Petersen C."/>
            <person name="Sorensen T."/>
            <person name="Nielsen M.R."/>
            <person name="Sondergaard T.E."/>
            <person name="Sorensen J.L."/>
            <person name="Fitzpatrick D.A."/>
            <person name="Frisvad J.C."/>
            <person name="Nielsen K.L."/>
        </authorList>
    </citation>
    <scope>NUCLEOTIDE SEQUENCE</scope>
    <source>
        <strain evidence="1">IBT 26290</strain>
    </source>
</reference>
<evidence type="ECO:0000313" key="1">
    <source>
        <dbReference type="EMBL" id="KAJ5167364.1"/>
    </source>
</evidence>
<dbReference type="EMBL" id="JAPQKN010000003">
    <property type="protein sequence ID" value="KAJ5167364.1"/>
    <property type="molecule type" value="Genomic_DNA"/>
</dbReference>
<name>A0A9W9LMZ0_9EURO</name>
<dbReference type="GeneID" id="81427446"/>
<proteinExistence type="predicted"/>
<dbReference type="Proteomes" id="UP001149163">
    <property type="component" value="Unassembled WGS sequence"/>
</dbReference>
<dbReference type="AlphaFoldDB" id="A0A9W9LMZ0"/>
<protein>
    <submittedName>
        <fullName evidence="1">Uncharacterized protein</fullName>
    </submittedName>
</protein>
<accession>A0A9W9LMZ0</accession>
<sequence length="140" mass="15796">MLSPAKLRPWGHVPQLPAFMLDPAAATLSTTDHYARLLAAEDLPASYYLETADFNAAVRTGLRLLNFGRNGQIVHQARMIPIDIHLPILEIMAVLSQRGDLAPLNDYMPAELPEEFERFAPEYLAYQRQGRATEYSYHLS</sequence>
<comment type="caution">
    <text evidence="1">The sequence shown here is derived from an EMBL/GenBank/DDBJ whole genome shotgun (WGS) entry which is preliminary data.</text>
</comment>
<keyword evidence="2" id="KW-1185">Reference proteome</keyword>
<gene>
    <name evidence="1" type="ORF">N7482_006145</name>
</gene>